<evidence type="ECO:0000313" key="1">
    <source>
        <dbReference type="EMBL" id="VDP09627.1"/>
    </source>
</evidence>
<reference evidence="1 2" key="1">
    <citation type="submission" date="2018-11" db="EMBL/GenBank/DDBJ databases">
        <authorList>
            <consortium name="Pathogen Informatics"/>
        </authorList>
    </citation>
    <scope>NUCLEOTIDE SEQUENCE [LARGE SCALE GENOMIC DNA]</scope>
    <source>
        <strain evidence="1 2">Zambia</strain>
    </source>
</reference>
<name>A0A183MD51_9TREM</name>
<dbReference type="STRING" id="48269.A0A183MD51"/>
<gene>
    <name evidence="1" type="ORF">SMRZ_LOCUS13975</name>
</gene>
<dbReference type="EMBL" id="UZAI01012031">
    <property type="protein sequence ID" value="VDP09627.1"/>
    <property type="molecule type" value="Genomic_DNA"/>
</dbReference>
<proteinExistence type="predicted"/>
<keyword evidence="2" id="KW-1185">Reference proteome</keyword>
<sequence>MFIDVKKLLVDRVFILCCFCQELFEESADHCKFETAVPAIVRPSSKTSLTEKTSEKFNGDVSYVMWLSWCFYTTVSCTLDIKC</sequence>
<evidence type="ECO:0000313" key="2">
    <source>
        <dbReference type="Proteomes" id="UP000277204"/>
    </source>
</evidence>
<dbReference type="Proteomes" id="UP000277204">
    <property type="component" value="Unassembled WGS sequence"/>
</dbReference>
<organism evidence="1 2">
    <name type="scientific">Schistosoma margrebowiei</name>
    <dbReference type="NCBI Taxonomy" id="48269"/>
    <lineage>
        <taxon>Eukaryota</taxon>
        <taxon>Metazoa</taxon>
        <taxon>Spiralia</taxon>
        <taxon>Lophotrochozoa</taxon>
        <taxon>Platyhelminthes</taxon>
        <taxon>Trematoda</taxon>
        <taxon>Digenea</taxon>
        <taxon>Strigeidida</taxon>
        <taxon>Schistosomatoidea</taxon>
        <taxon>Schistosomatidae</taxon>
        <taxon>Schistosoma</taxon>
    </lineage>
</organism>
<protein>
    <submittedName>
        <fullName evidence="1">Uncharacterized protein</fullName>
    </submittedName>
</protein>
<accession>A0A183MD51</accession>
<dbReference type="AlphaFoldDB" id="A0A183MD51"/>